<protein>
    <submittedName>
        <fullName evidence="1">Uncharacterized protein</fullName>
    </submittedName>
</protein>
<reference evidence="1" key="1">
    <citation type="journal article" date="2014" name="Front. Microbiol.">
        <title>High frequency of phylogenetically diverse reductive dehalogenase-homologous genes in deep subseafloor sedimentary metagenomes.</title>
        <authorList>
            <person name="Kawai M."/>
            <person name="Futagami T."/>
            <person name="Toyoda A."/>
            <person name="Takaki Y."/>
            <person name="Nishi S."/>
            <person name="Hori S."/>
            <person name="Arai W."/>
            <person name="Tsubouchi T."/>
            <person name="Morono Y."/>
            <person name="Uchiyama I."/>
            <person name="Ito T."/>
            <person name="Fujiyama A."/>
            <person name="Inagaki F."/>
            <person name="Takami H."/>
        </authorList>
    </citation>
    <scope>NUCLEOTIDE SEQUENCE</scope>
    <source>
        <strain evidence="1">Expedition CK06-06</strain>
    </source>
</reference>
<proteinExistence type="predicted"/>
<evidence type="ECO:0000313" key="1">
    <source>
        <dbReference type="EMBL" id="GAF72682.1"/>
    </source>
</evidence>
<sequence>GLNSPFAQPLVKALKGKYGDPLAELYVIYQLLQPLKMAGNETIRPIKTALLNLLNKRCRYERMPRWPRAKLAILNPPPNLPADELIKRMEKVHQLRREKTTAERPIIKRNRVVRALETTVKRLLAMLGDASADEALLKRLAFEETNRLVTYEDTLAAIKAQAEHMKQPRAKRIYEQLKAMAYKVGRKKHYLDPTSPNYSLTGNSGFGSKPLYFAVSTLQVVNIVATFAKQPAVPIPDVKKFEARRR</sequence>
<gene>
    <name evidence="1" type="ORF">S01H1_17515</name>
</gene>
<name>X0S9S8_9ZZZZ</name>
<accession>X0S9S8</accession>
<dbReference type="EMBL" id="BARS01009299">
    <property type="protein sequence ID" value="GAF72682.1"/>
    <property type="molecule type" value="Genomic_DNA"/>
</dbReference>
<dbReference type="AlphaFoldDB" id="X0S9S8"/>
<comment type="caution">
    <text evidence="1">The sequence shown here is derived from an EMBL/GenBank/DDBJ whole genome shotgun (WGS) entry which is preliminary data.</text>
</comment>
<feature type="non-terminal residue" evidence="1">
    <location>
        <position position="1"/>
    </location>
</feature>
<organism evidence="1">
    <name type="scientific">marine sediment metagenome</name>
    <dbReference type="NCBI Taxonomy" id="412755"/>
    <lineage>
        <taxon>unclassified sequences</taxon>
        <taxon>metagenomes</taxon>
        <taxon>ecological metagenomes</taxon>
    </lineage>
</organism>